<reference evidence="2" key="2">
    <citation type="submission" date="2020-09" db="EMBL/GenBank/DDBJ databases">
        <authorList>
            <person name="Sun Q."/>
            <person name="Zhou Y."/>
        </authorList>
    </citation>
    <scope>NUCLEOTIDE SEQUENCE</scope>
    <source>
        <strain evidence="2">CGMCC 1.15760</strain>
    </source>
</reference>
<evidence type="ECO:0000313" key="3">
    <source>
        <dbReference type="Proteomes" id="UP000616608"/>
    </source>
</evidence>
<evidence type="ECO:0000313" key="2">
    <source>
        <dbReference type="EMBL" id="GGG26730.1"/>
    </source>
</evidence>
<proteinExistence type="predicted"/>
<dbReference type="RefSeq" id="WP_188615074.1">
    <property type="nucleotide sequence ID" value="NZ_BMJT01000007.1"/>
</dbReference>
<evidence type="ECO:0000256" key="1">
    <source>
        <dbReference type="SAM" id="Phobius"/>
    </source>
</evidence>
<dbReference type="EMBL" id="BMJT01000007">
    <property type="protein sequence ID" value="GGG26730.1"/>
    <property type="molecule type" value="Genomic_DNA"/>
</dbReference>
<keyword evidence="3" id="KW-1185">Reference proteome</keyword>
<dbReference type="AlphaFoldDB" id="A0A917G7M3"/>
<name>A0A917G7M3_9BACI</name>
<keyword evidence="1" id="KW-0812">Transmembrane</keyword>
<feature type="transmembrane region" description="Helical" evidence="1">
    <location>
        <begin position="67"/>
        <end position="87"/>
    </location>
</feature>
<dbReference type="Pfam" id="PF03729">
    <property type="entry name" value="DUF308"/>
    <property type="match status" value="2"/>
</dbReference>
<sequence>MIDLIKKIRAHLIINSIVCIALGAFILFKPKLTYHSVVIIFCLYLALLGMISLFNGFQAKKAHHNPLALYTTGVFYVVLAVILYFFADEIIKIVPLLIGVIILLIGVRQLIHTIGIDRNAGINKSIFYIYSVGLIALALFLLIRPVESIVTLFQIYGASLIAIGIIDLLLYIYLRRNFKIHRV</sequence>
<keyword evidence="1" id="KW-0472">Membrane</keyword>
<feature type="transmembrane region" description="Helical" evidence="1">
    <location>
        <begin position="93"/>
        <end position="114"/>
    </location>
</feature>
<organism evidence="2 3">
    <name type="scientific">Lysinibacillus alkalisoli</name>
    <dbReference type="NCBI Taxonomy" id="1911548"/>
    <lineage>
        <taxon>Bacteria</taxon>
        <taxon>Bacillati</taxon>
        <taxon>Bacillota</taxon>
        <taxon>Bacilli</taxon>
        <taxon>Bacillales</taxon>
        <taxon>Bacillaceae</taxon>
        <taxon>Lysinibacillus</taxon>
    </lineage>
</organism>
<keyword evidence="1" id="KW-1133">Transmembrane helix</keyword>
<evidence type="ECO:0008006" key="4">
    <source>
        <dbReference type="Google" id="ProtNLM"/>
    </source>
</evidence>
<accession>A0A917G7M3</accession>
<feature type="transmembrane region" description="Helical" evidence="1">
    <location>
        <begin position="12"/>
        <end position="28"/>
    </location>
</feature>
<feature type="transmembrane region" description="Helical" evidence="1">
    <location>
        <begin position="155"/>
        <end position="174"/>
    </location>
</feature>
<reference evidence="2" key="1">
    <citation type="journal article" date="2014" name="Int. J. Syst. Evol. Microbiol.">
        <title>Complete genome sequence of Corynebacterium casei LMG S-19264T (=DSM 44701T), isolated from a smear-ripened cheese.</title>
        <authorList>
            <consortium name="US DOE Joint Genome Institute (JGI-PGF)"/>
            <person name="Walter F."/>
            <person name="Albersmeier A."/>
            <person name="Kalinowski J."/>
            <person name="Ruckert C."/>
        </authorList>
    </citation>
    <scope>NUCLEOTIDE SEQUENCE</scope>
    <source>
        <strain evidence="2">CGMCC 1.15760</strain>
    </source>
</reference>
<feature type="transmembrane region" description="Helical" evidence="1">
    <location>
        <begin position="126"/>
        <end position="143"/>
    </location>
</feature>
<dbReference type="InterPro" id="IPR005325">
    <property type="entry name" value="DUF308_memb"/>
</dbReference>
<protein>
    <recommendedName>
        <fullName evidence="4">Acid-resistance membrane protein</fullName>
    </recommendedName>
</protein>
<comment type="caution">
    <text evidence="2">The sequence shown here is derived from an EMBL/GenBank/DDBJ whole genome shotgun (WGS) entry which is preliminary data.</text>
</comment>
<gene>
    <name evidence="2" type="ORF">GCM10007425_21660</name>
</gene>
<dbReference type="Proteomes" id="UP000616608">
    <property type="component" value="Unassembled WGS sequence"/>
</dbReference>
<feature type="transmembrane region" description="Helical" evidence="1">
    <location>
        <begin position="34"/>
        <end position="55"/>
    </location>
</feature>